<dbReference type="AlphaFoldDB" id="A0AA36AU57"/>
<proteinExistence type="predicted"/>
<accession>A0AA36AU57</accession>
<evidence type="ECO:0000313" key="3">
    <source>
        <dbReference type="Proteomes" id="UP001162480"/>
    </source>
</evidence>
<protein>
    <submittedName>
        <fullName evidence="2">Uncharacterized protein</fullName>
    </submittedName>
</protein>
<gene>
    <name evidence="2" type="ORF">OCTVUL_1B008296</name>
</gene>
<feature type="compositionally biased region" description="Basic and acidic residues" evidence="1">
    <location>
        <begin position="1"/>
        <end position="21"/>
    </location>
</feature>
<sequence>MVRVKNREVGAESRQKSRQEELGNGDGDVNDEEQERYSMNPDNVVGRHAGEMNQPDNELLKIRRQLTDLMNAPEEKIPMNMRWVDRNTRIGKNITGHDTT</sequence>
<name>A0AA36AU57_OCTVU</name>
<reference evidence="2" key="1">
    <citation type="submission" date="2023-08" db="EMBL/GenBank/DDBJ databases">
        <authorList>
            <person name="Alioto T."/>
            <person name="Alioto T."/>
            <person name="Gomez Garrido J."/>
        </authorList>
    </citation>
    <scope>NUCLEOTIDE SEQUENCE</scope>
</reference>
<keyword evidence="3" id="KW-1185">Reference proteome</keyword>
<organism evidence="2 3">
    <name type="scientific">Octopus vulgaris</name>
    <name type="common">Common octopus</name>
    <dbReference type="NCBI Taxonomy" id="6645"/>
    <lineage>
        <taxon>Eukaryota</taxon>
        <taxon>Metazoa</taxon>
        <taxon>Spiralia</taxon>
        <taxon>Lophotrochozoa</taxon>
        <taxon>Mollusca</taxon>
        <taxon>Cephalopoda</taxon>
        <taxon>Coleoidea</taxon>
        <taxon>Octopodiformes</taxon>
        <taxon>Octopoda</taxon>
        <taxon>Incirrata</taxon>
        <taxon>Octopodidae</taxon>
        <taxon>Octopus</taxon>
    </lineage>
</organism>
<dbReference type="Proteomes" id="UP001162480">
    <property type="component" value="Chromosome 5"/>
</dbReference>
<evidence type="ECO:0000313" key="2">
    <source>
        <dbReference type="EMBL" id="CAI9722358.1"/>
    </source>
</evidence>
<evidence type="ECO:0000256" key="1">
    <source>
        <dbReference type="SAM" id="MobiDB-lite"/>
    </source>
</evidence>
<dbReference type="EMBL" id="OX597818">
    <property type="protein sequence ID" value="CAI9722358.1"/>
    <property type="molecule type" value="Genomic_DNA"/>
</dbReference>
<feature type="region of interest" description="Disordered" evidence="1">
    <location>
        <begin position="1"/>
        <end position="57"/>
    </location>
</feature>